<dbReference type="SUPFAM" id="SSF88946">
    <property type="entry name" value="Sigma2 domain of RNA polymerase sigma factors"/>
    <property type="match status" value="1"/>
</dbReference>
<dbReference type="InterPro" id="IPR000838">
    <property type="entry name" value="RNA_pol_sigma70_ECF_CS"/>
</dbReference>
<dbReference type="EMBL" id="JAZDQT010000002">
    <property type="protein sequence ID" value="MEE1946434.1"/>
    <property type="molecule type" value="Genomic_DNA"/>
</dbReference>
<dbReference type="InterPro" id="IPR036388">
    <property type="entry name" value="WH-like_DNA-bd_sf"/>
</dbReference>
<keyword evidence="2 6" id="KW-0805">Transcription regulation</keyword>
<comment type="caution">
    <text evidence="9">The sequence shown here is derived from an EMBL/GenBank/DDBJ whole genome shotgun (WGS) entry which is preliminary data.</text>
</comment>
<dbReference type="PROSITE" id="PS01063">
    <property type="entry name" value="SIGMA70_ECF"/>
    <property type="match status" value="1"/>
</dbReference>
<reference evidence="9 10" key="1">
    <citation type="submission" date="2024-01" db="EMBL/GenBank/DDBJ databases">
        <title>Pedobacter sp. nov., isolated from fresh soil.</title>
        <authorList>
            <person name="Le N.T.T."/>
        </authorList>
    </citation>
    <scope>NUCLEOTIDE SEQUENCE [LARGE SCALE GENOMIC DNA]</scope>
    <source>
        <strain evidence="9 10">KR3-3</strain>
    </source>
</reference>
<proteinExistence type="inferred from homology"/>
<gene>
    <name evidence="9" type="ORF">VRU48_15020</name>
</gene>
<comment type="similarity">
    <text evidence="1 6">Belongs to the sigma-70 factor family. ECF subfamily.</text>
</comment>
<keyword evidence="5 6" id="KW-0804">Transcription</keyword>
<dbReference type="NCBIfam" id="TIGR02985">
    <property type="entry name" value="Sig70_bacteroi1"/>
    <property type="match status" value="1"/>
</dbReference>
<evidence type="ECO:0000256" key="6">
    <source>
        <dbReference type="RuleBase" id="RU000716"/>
    </source>
</evidence>
<dbReference type="InterPro" id="IPR039425">
    <property type="entry name" value="RNA_pol_sigma-70-like"/>
</dbReference>
<dbReference type="InterPro" id="IPR007627">
    <property type="entry name" value="RNA_pol_sigma70_r2"/>
</dbReference>
<feature type="domain" description="RNA polymerase sigma factor 70 region 4 type 2" evidence="8">
    <location>
        <begin position="124"/>
        <end position="172"/>
    </location>
</feature>
<dbReference type="InterPro" id="IPR014327">
    <property type="entry name" value="RNA_pol_sigma70_bacteroid"/>
</dbReference>
<accession>A0ABU7IB93</accession>
<keyword evidence="4 6" id="KW-0238">DNA-binding</keyword>
<evidence type="ECO:0000256" key="3">
    <source>
        <dbReference type="ARBA" id="ARBA00023082"/>
    </source>
</evidence>
<keyword evidence="10" id="KW-1185">Reference proteome</keyword>
<evidence type="ECO:0000256" key="4">
    <source>
        <dbReference type="ARBA" id="ARBA00023125"/>
    </source>
</evidence>
<protein>
    <recommendedName>
        <fullName evidence="6">RNA polymerase sigma factor</fullName>
    </recommendedName>
</protein>
<organism evidence="9 10">
    <name type="scientific">Pedobacter albus</name>
    <dbReference type="NCBI Taxonomy" id="3113905"/>
    <lineage>
        <taxon>Bacteria</taxon>
        <taxon>Pseudomonadati</taxon>
        <taxon>Bacteroidota</taxon>
        <taxon>Sphingobacteriia</taxon>
        <taxon>Sphingobacteriales</taxon>
        <taxon>Sphingobacteriaceae</taxon>
        <taxon>Pedobacter</taxon>
    </lineage>
</organism>
<evidence type="ECO:0000313" key="9">
    <source>
        <dbReference type="EMBL" id="MEE1946434.1"/>
    </source>
</evidence>
<dbReference type="InterPro" id="IPR013325">
    <property type="entry name" value="RNA_pol_sigma_r2"/>
</dbReference>
<dbReference type="InterPro" id="IPR013324">
    <property type="entry name" value="RNA_pol_sigma_r3/r4-like"/>
</dbReference>
<dbReference type="InterPro" id="IPR013249">
    <property type="entry name" value="RNA_pol_sigma70_r4_t2"/>
</dbReference>
<sequence>MQSAGGQDEGVLLRSLRDGNELAFDQLYRLYSYQIYTNILRMVKDPDVAQELLQDVFLKVWERRSFIDPQKSFKAYLYQIARSRVFDFFRHEKIARKVESYLSGIHTELHTDLEDQLQYKETRERYDHAVSMLPEQRQKIYILCKIEGKSYSEVSNLLRISSSTIQDHMVKANKFIRAHLGEAIALLLISRL</sequence>
<dbReference type="Proteomes" id="UP001336835">
    <property type="component" value="Unassembled WGS sequence"/>
</dbReference>
<evidence type="ECO:0000256" key="5">
    <source>
        <dbReference type="ARBA" id="ARBA00023163"/>
    </source>
</evidence>
<dbReference type="InterPro" id="IPR014284">
    <property type="entry name" value="RNA_pol_sigma-70_dom"/>
</dbReference>
<dbReference type="Pfam" id="PF04542">
    <property type="entry name" value="Sigma70_r2"/>
    <property type="match status" value="1"/>
</dbReference>
<dbReference type="SUPFAM" id="SSF88659">
    <property type="entry name" value="Sigma3 and sigma4 domains of RNA polymerase sigma factors"/>
    <property type="match status" value="1"/>
</dbReference>
<dbReference type="Pfam" id="PF08281">
    <property type="entry name" value="Sigma70_r4_2"/>
    <property type="match status" value="1"/>
</dbReference>
<evidence type="ECO:0000313" key="10">
    <source>
        <dbReference type="Proteomes" id="UP001336835"/>
    </source>
</evidence>
<keyword evidence="3 6" id="KW-0731">Sigma factor</keyword>
<name>A0ABU7IB93_9SPHI</name>
<dbReference type="Gene3D" id="1.10.1740.10">
    <property type="match status" value="1"/>
</dbReference>
<feature type="domain" description="RNA polymerase sigma-70 region 2" evidence="7">
    <location>
        <begin position="27"/>
        <end position="93"/>
    </location>
</feature>
<dbReference type="NCBIfam" id="TIGR02937">
    <property type="entry name" value="sigma70-ECF"/>
    <property type="match status" value="1"/>
</dbReference>
<dbReference type="PANTHER" id="PTHR43133:SF46">
    <property type="entry name" value="RNA POLYMERASE SIGMA-70 FACTOR ECF SUBFAMILY"/>
    <property type="match status" value="1"/>
</dbReference>
<dbReference type="PANTHER" id="PTHR43133">
    <property type="entry name" value="RNA POLYMERASE ECF-TYPE SIGMA FACTO"/>
    <property type="match status" value="1"/>
</dbReference>
<evidence type="ECO:0000259" key="8">
    <source>
        <dbReference type="Pfam" id="PF08281"/>
    </source>
</evidence>
<dbReference type="Gene3D" id="1.10.10.10">
    <property type="entry name" value="Winged helix-like DNA-binding domain superfamily/Winged helix DNA-binding domain"/>
    <property type="match status" value="1"/>
</dbReference>
<dbReference type="RefSeq" id="WP_330108734.1">
    <property type="nucleotide sequence ID" value="NZ_JAZDQT010000002.1"/>
</dbReference>
<evidence type="ECO:0000256" key="1">
    <source>
        <dbReference type="ARBA" id="ARBA00010641"/>
    </source>
</evidence>
<evidence type="ECO:0000259" key="7">
    <source>
        <dbReference type="Pfam" id="PF04542"/>
    </source>
</evidence>
<evidence type="ECO:0000256" key="2">
    <source>
        <dbReference type="ARBA" id="ARBA00023015"/>
    </source>
</evidence>